<dbReference type="Proteomes" id="UP001595377">
    <property type="component" value="Unassembled WGS sequence"/>
</dbReference>
<keyword evidence="3 5" id="KW-0456">Lyase</keyword>
<dbReference type="InterPro" id="IPR040442">
    <property type="entry name" value="Pyrv_kinase-like_dom_sf"/>
</dbReference>
<keyword evidence="2" id="KW-0479">Metal-binding</keyword>
<accession>A0ABV7DLF3</accession>
<evidence type="ECO:0000256" key="3">
    <source>
        <dbReference type="ARBA" id="ARBA00023239"/>
    </source>
</evidence>
<evidence type="ECO:0000259" key="4">
    <source>
        <dbReference type="Pfam" id="PF03328"/>
    </source>
</evidence>
<proteinExistence type="inferred from homology"/>
<dbReference type="RefSeq" id="WP_257314623.1">
    <property type="nucleotide sequence ID" value="NZ_JANFDG010000007.1"/>
</dbReference>
<comment type="similarity">
    <text evidence="1">Belongs to the HpcH/HpaI aldolase family.</text>
</comment>
<sequence length="256" mass="26889">MNLRTAFSAPLRNKSTVLGTWMQIPDTYVAEIMAQAGFDFVLVDGEHAPVTPEDLRVLLPAFEKNGTPVLYRVRKNASDAIKAALDQGIPALMVPMVNSAEEAREVVAAAKYPPAGVRGMGPLRASNFYMNEAAYVAAANAETAVVVQIETRGGLEAVEEIAAVPGIDCLYVGPADLAMSLGIKVGVLSEELKAACARVCAAAAGNGIAAGIDVASLDFIPAYRELGFTLFTHGLDTGYLADGGRQTSAKLRELCS</sequence>
<dbReference type="EMBL" id="JBHRSP010000034">
    <property type="protein sequence ID" value="MFC3075497.1"/>
    <property type="molecule type" value="Genomic_DNA"/>
</dbReference>
<organism evidence="5 6">
    <name type="scientific">Shinella pollutisoli</name>
    <dbReference type="NCBI Taxonomy" id="2250594"/>
    <lineage>
        <taxon>Bacteria</taxon>
        <taxon>Pseudomonadati</taxon>
        <taxon>Pseudomonadota</taxon>
        <taxon>Alphaproteobacteria</taxon>
        <taxon>Hyphomicrobiales</taxon>
        <taxon>Rhizobiaceae</taxon>
        <taxon>Shinella</taxon>
    </lineage>
</organism>
<dbReference type="GO" id="GO:0016829">
    <property type="term" value="F:lyase activity"/>
    <property type="evidence" value="ECO:0007669"/>
    <property type="project" value="UniProtKB-KW"/>
</dbReference>
<gene>
    <name evidence="5" type="ORF">ACFOHH_20470</name>
</gene>
<dbReference type="InterPro" id="IPR005000">
    <property type="entry name" value="Aldolase/citrate-lyase_domain"/>
</dbReference>
<dbReference type="Pfam" id="PF03328">
    <property type="entry name" value="HpcH_HpaI"/>
    <property type="match status" value="1"/>
</dbReference>
<evidence type="ECO:0000313" key="6">
    <source>
        <dbReference type="Proteomes" id="UP001595377"/>
    </source>
</evidence>
<name>A0ABV7DLF3_9HYPH</name>
<dbReference type="InterPro" id="IPR050251">
    <property type="entry name" value="HpcH-HpaI_aldolase"/>
</dbReference>
<dbReference type="PANTHER" id="PTHR30502">
    <property type="entry name" value="2-KETO-3-DEOXY-L-RHAMNONATE ALDOLASE"/>
    <property type="match status" value="1"/>
</dbReference>
<dbReference type="PANTHER" id="PTHR30502:SF0">
    <property type="entry name" value="PHOSPHOENOLPYRUVATE CARBOXYLASE FAMILY PROTEIN"/>
    <property type="match status" value="1"/>
</dbReference>
<evidence type="ECO:0000313" key="5">
    <source>
        <dbReference type="EMBL" id="MFC3075497.1"/>
    </source>
</evidence>
<protein>
    <submittedName>
        <fullName evidence="5">HpcH/HpaI aldolase/citrate lyase family protein</fullName>
    </submittedName>
</protein>
<keyword evidence="6" id="KW-1185">Reference proteome</keyword>
<dbReference type="SUPFAM" id="SSF51621">
    <property type="entry name" value="Phosphoenolpyruvate/pyruvate domain"/>
    <property type="match status" value="1"/>
</dbReference>
<comment type="caution">
    <text evidence="5">The sequence shown here is derived from an EMBL/GenBank/DDBJ whole genome shotgun (WGS) entry which is preliminary data.</text>
</comment>
<evidence type="ECO:0000256" key="1">
    <source>
        <dbReference type="ARBA" id="ARBA00005568"/>
    </source>
</evidence>
<evidence type="ECO:0000256" key="2">
    <source>
        <dbReference type="ARBA" id="ARBA00022723"/>
    </source>
</evidence>
<dbReference type="InterPro" id="IPR015813">
    <property type="entry name" value="Pyrv/PenolPyrv_kinase-like_dom"/>
</dbReference>
<feature type="domain" description="HpcH/HpaI aldolase/citrate lyase" evidence="4">
    <location>
        <begin position="20"/>
        <end position="238"/>
    </location>
</feature>
<dbReference type="Gene3D" id="3.20.20.60">
    <property type="entry name" value="Phosphoenolpyruvate-binding domains"/>
    <property type="match status" value="1"/>
</dbReference>
<reference evidence="6" key="1">
    <citation type="journal article" date="2019" name="Int. J. Syst. Evol. Microbiol.">
        <title>The Global Catalogue of Microorganisms (GCM) 10K type strain sequencing project: providing services to taxonomists for standard genome sequencing and annotation.</title>
        <authorList>
            <consortium name="The Broad Institute Genomics Platform"/>
            <consortium name="The Broad Institute Genome Sequencing Center for Infectious Disease"/>
            <person name="Wu L."/>
            <person name="Ma J."/>
        </authorList>
    </citation>
    <scope>NUCLEOTIDE SEQUENCE [LARGE SCALE GENOMIC DNA]</scope>
    <source>
        <strain evidence="6">KCTC 52677</strain>
    </source>
</reference>